<name>A0A1I0SAE6_9BACT</name>
<keyword evidence="3" id="KW-1185">Reference proteome</keyword>
<proteinExistence type="predicted"/>
<feature type="transmembrane region" description="Helical" evidence="1">
    <location>
        <begin position="12"/>
        <end position="30"/>
    </location>
</feature>
<keyword evidence="1" id="KW-1133">Transmembrane helix</keyword>
<protein>
    <submittedName>
        <fullName evidence="2">Uncharacterized protein</fullName>
    </submittedName>
</protein>
<gene>
    <name evidence="2" type="ORF">SAMN04488122_5494</name>
</gene>
<dbReference type="RefSeq" id="WP_089900628.1">
    <property type="nucleotide sequence ID" value="NZ_FOJG01000002.1"/>
</dbReference>
<dbReference type="STRING" id="29529.SAMN04488122_5494"/>
<evidence type="ECO:0000313" key="2">
    <source>
        <dbReference type="EMBL" id="SEW53488.1"/>
    </source>
</evidence>
<accession>A0A1I0SAE6</accession>
<keyword evidence="1" id="KW-0472">Membrane</keyword>
<keyword evidence="1" id="KW-0812">Transmembrane</keyword>
<dbReference type="OrthoDB" id="954326at2"/>
<evidence type="ECO:0000256" key="1">
    <source>
        <dbReference type="SAM" id="Phobius"/>
    </source>
</evidence>
<sequence>MKKSVKRRIIRNTVKGIPYIIILGFVIAFFRSCGREEQLMKNYTFTNGTVLRFSPDYRGAGGGITYEFVVNGIKYENKSLYAPIYSSKGYSFVGRSFPVAYDSTNVNNNTILILPMDFKKFHISFPDSLEWIRQYIRPDKRS</sequence>
<dbReference type="Proteomes" id="UP000199310">
    <property type="component" value="Unassembled WGS sequence"/>
</dbReference>
<organism evidence="2 3">
    <name type="scientific">Chitinophaga arvensicola</name>
    <dbReference type="NCBI Taxonomy" id="29529"/>
    <lineage>
        <taxon>Bacteria</taxon>
        <taxon>Pseudomonadati</taxon>
        <taxon>Bacteroidota</taxon>
        <taxon>Chitinophagia</taxon>
        <taxon>Chitinophagales</taxon>
        <taxon>Chitinophagaceae</taxon>
        <taxon>Chitinophaga</taxon>
    </lineage>
</organism>
<reference evidence="3" key="1">
    <citation type="submission" date="2016-10" db="EMBL/GenBank/DDBJ databases">
        <authorList>
            <person name="Varghese N."/>
            <person name="Submissions S."/>
        </authorList>
    </citation>
    <scope>NUCLEOTIDE SEQUENCE [LARGE SCALE GENOMIC DNA]</scope>
    <source>
        <strain evidence="3">DSM 3695</strain>
    </source>
</reference>
<dbReference type="EMBL" id="FOJG01000002">
    <property type="protein sequence ID" value="SEW53488.1"/>
    <property type="molecule type" value="Genomic_DNA"/>
</dbReference>
<dbReference type="AlphaFoldDB" id="A0A1I0SAE6"/>
<evidence type="ECO:0000313" key="3">
    <source>
        <dbReference type="Proteomes" id="UP000199310"/>
    </source>
</evidence>